<dbReference type="EMBL" id="JAEACQ010000242">
    <property type="protein sequence ID" value="MBL7630115.1"/>
    <property type="molecule type" value="Genomic_DNA"/>
</dbReference>
<sequence length="78" mass="8202">MAKGAHLNPVVAVAARRYRRRRVAVPIVGQIVLMLPALGCTLAWLPSLIHELVRLGTVAGLATVGGGAGNAFYRDRAA</sequence>
<feature type="transmembrane region" description="Helical" evidence="1">
    <location>
        <begin position="52"/>
        <end position="73"/>
    </location>
</feature>
<organism evidence="2 3">
    <name type="scientific">Frankia nepalensis</name>
    <dbReference type="NCBI Taxonomy" id="1836974"/>
    <lineage>
        <taxon>Bacteria</taxon>
        <taxon>Bacillati</taxon>
        <taxon>Actinomycetota</taxon>
        <taxon>Actinomycetes</taxon>
        <taxon>Frankiales</taxon>
        <taxon>Frankiaceae</taxon>
        <taxon>Frankia</taxon>
    </lineage>
</organism>
<reference evidence="2" key="1">
    <citation type="submission" date="2020-12" db="EMBL/GenBank/DDBJ databases">
        <title>Genomic characterization of non-nitrogen-fixing Frankia strains.</title>
        <authorList>
            <person name="Carlos-Shanley C."/>
            <person name="Guerra T."/>
            <person name="Hahn D."/>
        </authorList>
    </citation>
    <scope>NUCLEOTIDE SEQUENCE</scope>
    <source>
        <strain evidence="2">CN6</strain>
    </source>
</reference>
<keyword evidence="3" id="KW-1185">Reference proteome</keyword>
<evidence type="ECO:0000313" key="3">
    <source>
        <dbReference type="Proteomes" id="UP000604475"/>
    </source>
</evidence>
<dbReference type="RefSeq" id="WP_203007409.1">
    <property type="nucleotide sequence ID" value="NZ_JADWYU010000085.1"/>
</dbReference>
<gene>
    <name evidence="2" type="ORF">I7412_23695</name>
</gene>
<name>A0A937RJJ1_9ACTN</name>
<keyword evidence="1" id="KW-1133">Transmembrane helix</keyword>
<keyword evidence="1" id="KW-0812">Transmembrane</keyword>
<evidence type="ECO:0000313" key="2">
    <source>
        <dbReference type="EMBL" id="MBL7630115.1"/>
    </source>
</evidence>
<comment type="caution">
    <text evidence="2">The sequence shown here is derived from an EMBL/GenBank/DDBJ whole genome shotgun (WGS) entry which is preliminary data.</text>
</comment>
<feature type="transmembrane region" description="Helical" evidence="1">
    <location>
        <begin position="23"/>
        <end position="46"/>
    </location>
</feature>
<dbReference type="AlphaFoldDB" id="A0A937RJJ1"/>
<accession>A0A937RJJ1</accession>
<dbReference type="Proteomes" id="UP000604475">
    <property type="component" value="Unassembled WGS sequence"/>
</dbReference>
<evidence type="ECO:0000256" key="1">
    <source>
        <dbReference type="SAM" id="Phobius"/>
    </source>
</evidence>
<protein>
    <submittedName>
        <fullName evidence="2">Uncharacterized protein</fullName>
    </submittedName>
</protein>
<proteinExistence type="predicted"/>
<keyword evidence="1" id="KW-0472">Membrane</keyword>